<dbReference type="Gene3D" id="1.25.40.10">
    <property type="entry name" value="Tetratricopeptide repeat domain"/>
    <property type="match status" value="1"/>
</dbReference>
<gene>
    <name evidence="4" type="ORF">SYYSPA8_14385</name>
</gene>
<sequence>MHHILVERWSEILLLNRAVDALCQGTGDLFMIEGGYGIGRTALLLELEKIASARQLTVCTARCSTMEADFRYGVMRQLLEPHLSTLAADGTEAARSVAELLRTADSATGGHDDVHVLQTMLQAVRGLAERAPVVLAVDDLNFCDAPSLQVLAYAARRLKGWPVAIVGTRRRGEPVTAPAMLAALQEAGGWTALHPASLTAAGTRELVDSRLGRTPVSVVEEVHALTGGNPMLLDTVIRALSGPHRKSTGADWSPGALESLVGATVRTRLSHLPAQVPRIAETIALLEGRADCALTAEAAGLPEREGAGGLAVLAGMGLLTDAPYPSYVHRVVGKALRRLPESVVPERVHRRAAEGLHRRGAPRADVARHLLRTGPTGTEWAPELLRTTAVQAVHERRATWARTLLRRALEESLPDEVRACIQTSLDGVELITDPHGLVPRLRVRLGRELTPHARVRTVLAYAQGLLLTHQVEQAAEALEECRTVLAALPLSRAREALLCQIDGAEAMTALFGPSAAARITGLLAKLPETSGSPLHRLSLEGLRAAIEVRAPADEVMHTLDEALTSQLSMGRETLSMPYTPFTLLWTDQLELVDQWCDAMLTGRGAVTLSTTVVALALRSASRLESGRLDEAERDARQALDLLGEQRGPDPMQSLVLAPLLKILVELDRTEEAVALVEDRGCAGELPDLWPHTMVLEARGRLRGARGDIEGALEDLTESGRRMERWGTANPAVSRWRSEAAFMRDRLGDTRGALRLVEEELHMARRWGTTRAIGVALRAKGLILGGEEGAAALAEAVDVLGSGPARLEEAYAETGLGIVRRRGNNRRAARESLRRALARAQQLGAVRLASRVHAELLAAGGLPRRDEHFGAKALTASEYRVAQLAAGGRTNGSIARELFVTRRTVETHLTRAYRKLGIQGRSELGRVLQA</sequence>
<dbReference type="InterPro" id="IPR016032">
    <property type="entry name" value="Sig_transdc_resp-reg_C-effctor"/>
</dbReference>
<dbReference type="SMART" id="SM00421">
    <property type="entry name" value="HTH_LUXR"/>
    <property type="match status" value="1"/>
</dbReference>
<evidence type="ECO:0000259" key="3">
    <source>
        <dbReference type="PROSITE" id="PS50043"/>
    </source>
</evidence>
<name>A0ABQ5NZV4_9ACTN</name>
<dbReference type="SUPFAM" id="SSF46894">
    <property type="entry name" value="C-terminal effector domain of the bipartite response regulators"/>
    <property type="match status" value="1"/>
</dbReference>
<dbReference type="PRINTS" id="PR00038">
    <property type="entry name" value="HTHLUXR"/>
</dbReference>
<dbReference type="PROSITE" id="PS50043">
    <property type="entry name" value="HTH_LUXR_2"/>
    <property type="match status" value="1"/>
</dbReference>
<evidence type="ECO:0000313" key="4">
    <source>
        <dbReference type="EMBL" id="GLF95496.1"/>
    </source>
</evidence>
<keyword evidence="1" id="KW-0547">Nucleotide-binding</keyword>
<feature type="domain" description="HTH luxR-type" evidence="3">
    <location>
        <begin position="866"/>
        <end position="929"/>
    </location>
</feature>
<keyword evidence="5" id="KW-1185">Reference proteome</keyword>
<dbReference type="Pfam" id="PF00196">
    <property type="entry name" value="GerE"/>
    <property type="match status" value="1"/>
</dbReference>
<dbReference type="InterPro" id="IPR011990">
    <property type="entry name" value="TPR-like_helical_dom_sf"/>
</dbReference>
<evidence type="ECO:0000256" key="2">
    <source>
        <dbReference type="ARBA" id="ARBA00022840"/>
    </source>
</evidence>
<dbReference type="InterPro" id="IPR041664">
    <property type="entry name" value="AAA_16"/>
</dbReference>
<dbReference type="PROSITE" id="PS00622">
    <property type="entry name" value="HTH_LUXR_1"/>
    <property type="match status" value="1"/>
</dbReference>
<dbReference type="PANTHER" id="PTHR16305">
    <property type="entry name" value="TESTICULAR SOLUBLE ADENYLYL CYCLASE"/>
    <property type="match status" value="1"/>
</dbReference>
<dbReference type="CDD" id="cd06170">
    <property type="entry name" value="LuxR_C_like"/>
    <property type="match status" value="1"/>
</dbReference>
<accession>A0ABQ5NZV4</accession>
<dbReference type="Proteomes" id="UP001291653">
    <property type="component" value="Unassembled WGS sequence"/>
</dbReference>
<dbReference type="RefSeq" id="WP_323447556.1">
    <property type="nucleotide sequence ID" value="NZ_BSBI01000005.1"/>
</dbReference>
<protein>
    <submittedName>
        <fullName evidence="4">LuxR C-terminal-related transcriptional regulator</fullName>
    </submittedName>
</protein>
<dbReference type="SUPFAM" id="SSF48452">
    <property type="entry name" value="TPR-like"/>
    <property type="match status" value="1"/>
</dbReference>
<comment type="caution">
    <text evidence="4">The sequence shown here is derived from an EMBL/GenBank/DDBJ whole genome shotgun (WGS) entry which is preliminary data.</text>
</comment>
<dbReference type="Gene3D" id="1.10.10.10">
    <property type="entry name" value="Winged helix-like DNA-binding domain superfamily/Winged helix DNA-binding domain"/>
    <property type="match status" value="1"/>
</dbReference>
<organism evidence="4 5">
    <name type="scientific">Streptomyces yaizuensis</name>
    <dbReference type="NCBI Taxonomy" id="2989713"/>
    <lineage>
        <taxon>Bacteria</taxon>
        <taxon>Bacillati</taxon>
        <taxon>Actinomycetota</taxon>
        <taxon>Actinomycetes</taxon>
        <taxon>Kitasatosporales</taxon>
        <taxon>Streptomycetaceae</taxon>
        <taxon>Streptomyces</taxon>
    </lineage>
</organism>
<dbReference type="EMBL" id="BSBI01000005">
    <property type="protein sequence ID" value="GLF95496.1"/>
    <property type="molecule type" value="Genomic_DNA"/>
</dbReference>
<dbReference type="PANTHER" id="PTHR16305:SF35">
    <property type="entry name" value="TRANSCRIPTIONAL ACTIVATOR DOMAIN"/>
    <property type="match status" value="1"/>
</dbReference>
<proteinExistence type="predicted"/>
<dbReference type="InterPro" id="IPR000792">
    <property type="entry name" value="Tscrpt_reg_LuxR_C"/>
</dbReference>
<dbReference type="Pfam" id="PF13191">
    <property type="entry name" value="AAA_16"/>
    <property type="match status" value="1"/>
</dbReference>
<reference evidence="4 5" key="1">
    <citation type="submission" date="2022-10" db="EMBL/GenBank/DDBJ databases">
        <title>Draft genome sequence of Streptomyces sp. YSPA8.</title>
        <authorList>
            <person name="Moriuchi R."/>
            <person name="Dohra H."/>
            <person name="Yamamura H."/>
            <person name="Kodani S."/>
        </authorList>
    </citation>
    <scope>NUCLEOTIDE SEQUENCE [LARGE SCALE GENOMIC DNA]</scope>
    <source>
        <strain evidence="4 5">YSPA8</strain>
    </source>
</reference>
<keyword evidence="2" id="KW-0067">ATP-binding</keyword>
<evidence type="ECO:0000256" key="1">
    <source>
        <dbReference type="ARBA" id="ARBA00022741"/>
    </source>
</evidence>
<dbReference type="InterPro" id="IPR036388">
    <property type="entry name" value="WH-like_DNA-bd_sf"/>
</dbReference>
<evidence type="ECO:0000313" key="5">
    <source>
        <dbReference type="Proteomes" id="UP001291653"/>
    </source>
</evidence>